<dbReference type="KEGG" id="rbu:PG1C_06765"/>
<organism evidence="1 2">
    <name type="scientific">Rugosibacter aromaticivorans</name>
    <dbReference type="NCBI Taxonomy" id="1565605"/>
    <lineage>
        <taxon>Bacteria</taxon>
        <taxon>Pseudomonadati</taxon>
        <taxon>Pseudomonadota</taxon>
        <taxon>Betaproteobacteria</taxon>
        <taxon>Nitrosomonadales</taxon>
        <taxon>Sterolibacteriaceae</taxon>
        <taxon>Rugosibacter</taxon>
    </lineage>
</organism>
<evidence type="ECO:0000313" key="1">
    <source>
        <dbReference type="EMBL" id="AJP48240.1"/>
    </source>
</evidence>
<accession>A0A0C5J8G4</accession>
<reference evidence="1 2" key="1">
    <citation type="journal article" date="2015" name="Genome Announc.">
        <title>Complete Genome Sequence of a Novel Bacterium within the Family Rhodocyclaceae That Degrades Polycyclic Aromatic Hydrocarbons.</title>
        <authorList>
            <person name="Singleton D.R."/>
            <person name="Dickey A.N."/>
            <person name="Scholl E.H."/>
            <person name="Wright F.A."/>
            <person name="Aitken M.D."/>
        </authorList>
    </citation>
    <scope>NUCLEOTIDE SEQUENCE [LARGE SCALE GENOMIC DNA]</scope>
    <source>
        <strain evidence="2">PG1-Ca6</strain>
    </source>
</reference>
<keyword evidence="2" id="KW-1185">Reference proteome</keyword>
<dbReference type="EMBL" id="CP010554">
    <property type="protein sequence ID" value="AJP48240.1"/>
    <property type="molecule type" value="Genomic_DNA"/>
</dbReference>
<dbReference type="HOGENOM" id="CLU_1937190_0_0_4"/>
<name>A0A0C5J8G4_9PROT</name>
<protein>
    <submittedName>
        <fullName evidence="1">Uncharacterized protein</fullName>
    </submittedName>
</protein>
<dbReference type="AlphaFoldDB" id="A0A0C5J8G4"/>
<evidence type="ECO:0000313" key="2">
    <source>
        <dbReference type="Proteomes" id="UP000061603"/>
    </source>
</evidence>
<dbReference type="Proteomes" id="UP000061603">
    <property type="component" value="Chromosome"/>
</dbReference>
<sequence>MQSDRFAAGKVVALLQQAKADPKVIDSLLEHGFGADHAAAYHVSKWLELFKIGYNIWRLKIWIEPKGSLRYRIVYAYEPKSLQYHVLAIVHRDFDYKTDHEITKRILKAYNDLGITIH</sequence>
<gene>
    <name evidence="1" type="ORF">PG1C_06765</name>
</gene>
<dbReference type="STRING" id="1565605.PG1C_06765"/>
<proteinExistence type="predicted"/>